<proteinExistence type="predicted"/>
<organism evidence="2 3">
    <name type="scientific">Poritiphilus flavus</name>
    <dbReference type="NCBI Taxonomy" id="2697053"/>
    <lineage>
        <taxon>Bacteria</taxon>
        <taxon>Pseudomonadati</taxon>
        <taxon>Bacteroidota</taxon>
        <taxon>Flavobacteriia</taxon>
        <taxon>Flavobacteriales</taxon>
        <taxon>Flavobacteriaceae</taxon>
        <taxon>Poritiphilus</taxon>
    </lineage>
</organism>
<comment type="caution">
    <text evidence="2">The sequence shown here is derived from an EMBL/GenBank/DDBJ whole genome shotgun (WGS) entry which is preliminary data.</text>
</comment>
<sequence length="53" mass="6174">MKKCFIFFTLFIVALITAVYTDTEEDRMSGQEVVMEQQISKPLFHEDGITESR</sequence>
<gene>
    <name evidence="2" type="ORF">GTQ38_02365</name>
</gene>
<feature type="signal peptide" evidence="1">
    <location>
        <begin position="1"/>
        <end position="21"/>
    </location>
</feature>
<dbReference type="EMBL" id="WXYO01000001">
    <property type="protein sequence ID" value="NAS10827.1"/>
    <property type="molecule type" value="Genomic_DNA"/>
</dbReference>
<feature type="chain" id="PRO_5026866638" evidence="1">
    <location>
        <begin position="22"/>
        <end position="53"/>
    </location>
</feature>
<evidence type="ECO:0000313" key="2">
    <source>
        <dbReference type="EMBL" id="NAS10827.1"/>
    </source>
</evidence>
<evidence type="ECO:0000313" key="3">
    <source>
        <dbReference type="Proteomes" id="UP000475249"/>
    </source>
</evidence>
<reference evidence="2 3" key="1">
    <citation type="submission" date="2020-01" db="EMBL/GenBank/DDBJ databases">
        <title>Bacteria diversity of Porities sp.</title>
        <authorList>
            <person name="Wang G."/>
        </authorList>
    </citation>
    <scope>NUCLEOTIDE SEQUENCE [LARGE SCALE GENOMIC DNA]</scope>
    <source>
        <strain evidence="2 3">R33</strain>
    </source>
</reference>
<keyword evidence="3" id="KW-1185">Reference proteome</keyword>
<dbReference type="AlphaFoldDB" id="A0A6L9E7V7"/>
<evidence type="ECO:0000256" key="1">
    <source>
        <dbReference type="SAM" id="SignalP"/>
    </source>
</evidence>
<dbReference type="RefSeq" id="WP_161433614.1">
    <property type="nucleotide sequence ID" value="NZ_WXYO01000001.1"/>
</dbReference>
<name>A0A6L9E7V7_9FLAO</name>
<protein>
    <submittedName>
        <fullName evidence="2">Uncharacterized protein</fullName>
    </submittedName>
</protein>
<keyword evidence="1" id="KW-0732">Signal</keyword>
<accession>A0A6L9E7V7</accession>
<dbReference type="Proteomes" id="UP000475249">
    <property type="component" value="Unassembled WGS sequence"/>
</dbReference>